<dbReference type="EMBL" id="JAKOGI010000193">
    <property type="protein sequence ID" value="KAJ8440360.1"/>
    <property type="molecule type" value="Genomic_DNA"/>
</dbReference>
<dbReference type="InterPro" id="IPR007877">
    <property type="entry name" value="DUF707"/>
</dbReference>
<evidence type="ECO:0000313" key="3">
    <source>
        <dbReference type="Proteomes" id="UP001153076"/>
    </source>
</evidence>
<organism evidence="2 3">
    <name type="scientific">Carnegiea gigantea</name>
    <dbReference type="NCBI Taxonomy" id="171969"/>
    <lineage>
        <taxon>Eukaryota</taxon>
        <taxon>Viridiplantae</taxon>
        <taxon>Streptophyta</taxon>
        <taxon>Embryophyta</taxon>
        <taxon>Tracheophyta</taxon>
        <taxon>Spermatophyta</taxon>
        <taxon>Magnoliopsida</taxon>
        <taxon>eudicotyledons</taxon>
        <taxon>Gunneridae</taxon>
        <taxon>Pentapetalae</taxon>
        <taxon>Caryophyllales</taxon>
        <taxon>Cactineae</taxon>
        <taxon>Cactaceae</taxon>
        <taxon>Cactoideae</taxon>
        <taxon>Echinocereeae</taxon>
        <taxon>Carnegiea</taxon>
    </lineage>
</organism>
<accession>A0A9Q1KBD3</accession>
<evidence type="ECO:0000313" key="2">
    <source>
        <dbReference type="EMBL" id="KAJ8440360.1"/>
    </source>
</evidence>
<dbReference type="OrthoDB" id="9985979at2759"/>
<dbReference type="PANTHER" id="PTHR31210:SF8">
    <property type="entry name" value="DUF707 DOMAIN-CONTAINING PROTEIN"/>
    <property type="match status" value="1"/>
</dbReference>
<keyword evidence="3" id="KW-1185">Reference proteome</keyword>
<dbReference type="Pfam" id="PF05212">
    <property type="entry name" value="DUF707"/>
    <property type="match status" value="2"/>
</dbReference>
<comment type="caution">
    <text evidence="2">The sequence shown here is derived from an EMBL/GenBank/DDBJ whole genome shotgun (WGS) entry which is preliminary data.</text>
</comment>
<sequence>MASVGPKRRRSLCCKPLPTLALLCAAVFIGSAFVVTDSQERFSARDMLDVFLRSRSKKCKEPCKPRGTEALPKGIVSSTSDLEMRPLWGSPIKKKSNRNLLAMAVGKKQKENVNRIVRKFLVSNFVLMLFHYDGNVDDWRDLEWSAHALHVAAANQTKWWFAKRFLHPDIVAEYSYIFLWDEDLGVENFNVQRYLTIIKREGLEISQPAIDPDKSEVHHKLTARQKEALVHRSSVTSFLSRTSILSTMKKIVPCFHFSRMFCLMRINDILPGRRKCDENSTEPPCTGIDQAYYDRWVEMMAPVFSRAAWRCAWYMIQNDLVHAWGVDFQLGYCAQGDRTQKIGIVDSDYVIHYGLPTLGGTVGNKTDGEGSNQTVQSGSSHDASQGATSTASKPDTRSAVRKQSLTDLERFKNRWKKAVKDDDCWTDPFQQPKKQDS</sequence>
<proteinExistence type="predicted"/>
<gene>
    <name evidence="2" type="ORF">Cgig2_012796</name>
</gene>
<feature type="region of interest" description="Disordered" evidence="1">
    <location>
        <begin position="362"/>
        <end position="405"/>
    </location>
</feature>
<name>A0A9Q1KBD3_9CARY</name>
<evidence type="ECO:0000256" key="1">
    <source>
        <dbReference type="SAM" id="MobiDB-lite"/>
    </source>
</evidence>
<dbReference type="AlphaFoldDB" id="A0A9Q1KBD3"/>
<dbReference type="PANTHER" id="PTHR31210">
    <property type="entry name" value="OS06G0731900 PROTEIN"/>
    <property type="match status" value="1"/>
</dbReference>
<feature type="compositionally biased region" description="Polar residues" evidence="1">
    <location>
        <begin position="369"/>
        <end position="393"/>
    </location>
</feature>
<dbReference type="Proteomes" id="UP001153076">
    <property type="component" value="Unassembled WGS sequence"/>
</dbReference>
<reference evidence="2" key="1">
    <citation type="submission" date="2022-04" db="EMBL/GenBank/DDBJ databases">
        <title>Carnegiea gigantea Genome sequencing and assembly v2.</title>
        <authorList>
            <person name="Copetti D."/>
            <person name="Sanderson M.J."/>
            <person name="Burquez A."/>
            <person name="Wojciechowski M.F."/>
        </authorList>
    </citation>
    <scope>NUCLEOTIDE SEQUENCE</scope>
    <source>
        <strain evidence="2">SGP5-SGP5p</strain>
        <tissue evidence="2">Aerial part</tissue>
    </source>
</reference>
<protein>
    <submittedName>
        <fullName evidence="2">Uncharacterized protein</fullName>
    </submittedName>
</protein>